<comment type="cofactor">
    <cofactor evidence="5">
        <name>Mg(2+)</name>
        <dbReference type="ChEBI" id="CHEBI:18420"/>
    </cofactor>
</comment>
<feature type="domain" description="PIN" evidence="6">
    <location>
        <begin position="6"/>
        <end position="116"/>
    </location>
</feature>
<accession>A0A6P1DZQ0</accession>
<feature type="binding site" evidence="5">
    <location>
        <position position="9"/>
    </location>
    <ligand>
        <name>Mg(2+)</name>
        <dbReference type="ChEBI" id="CHEBI:18420"/>
    </ligand>
</feature>
<evidence type="ECO:0000256" key="2">
    <source>
        <dbReference type="ARBA" id="ARBA00022722"/>
    </source>
</evidence>
<sequence length="137" mass="15234">MTAVRVFFDTNVLLYLLSEDDAKADRAEALLASGGVISVQVLNEFASVASRKLGLSWPEIHEVLETVRQLCRVDPLLVATHDRALKVSERYGFSIYDSLIVAAALDAECDLLLTEDLQDGQRIDDRLLVKNPFATER</sequence>
<dbReference type="AlphaFoldDB" id="A0A6P1DZQ0"/>
<evidence type="ECO:0000313" key="8">
    <source>
        <dbReference type="Proteomes" id="UP000471640"/>
    </source>
</evidence>
<dbReference type="SUPFAM" id="SSF88723">
    <property type="entry name" value="PIN domain-like"/>
    <property type="match status" value="1"/>
</dbReference>
<keyword evidence="2 5" id="KW-0540">Nuclease</keyword>
<dbReference type="GO" id="GO:0016787">
    <property type="term" value="F:hydrolase activity"/>
    <property type="evidence" value="ECO:0007669"/>
    <property type="project" value="UniProtKB-KW"/>
</dbReference>
<dbReference type="InterPro" id="IPR022907">
    <property type="entry name" value="VapC_family"/>
</dbReference>
<dbReference type="GO" id="GO:0004540">
    <property type="term" value="F:RNA nuclease activity"/>
    <property type="evidence" value="ECO:0007669"/>
    <property type="project" value="InterPro"/>
</dbReference>
<keyword evidence="1 5" id="KW-1277">Toxin-antitoxin system</keyword>
<dbReference type="Pfam" id="PF01850">
    <property type="entry name" value="PIN"/>
    <property type="match status" value="1"/>
</dbReference>
<dbReference type="Proteomes" id="UP000471640">
    <property type="component" value="Unassembled WGS sequence"/>
</dbReference>
<dbReference type="CDD" id="cd18692">
    <property type="entry name" value="PIN_VapC-like"/>
    <property type="match status" value="1"/>
</dbReference>
<keyword evidence="3 5" id="KW-0479">Metal-binding</keyword>
<keyword evidence="5" id="KW-0460">Magnesium</keyword>
<comment type="function">
    <text evidence="5">Toxic component of a toxin-antitoxin (TA) system. An RNase.</text>
</comment>
<organism evidence="7 8">
    <name type="scientific">Thiorhodococcus mannitoliphagus</name>
    <dbReference type="NCBI Taxonomy" id="329406"/>
    <lineage>
        <taxon>Bacteria</taxon>
        <taxon>Pseudomonadati</taxon>
        <taxon>Pseudomonadota</taxon>
        <taxon>Gammaproteobacteria</taxon>
        <taxon>Chromatiales</taxon>
        <taxon>Chromatiaceae</taxon>
        <taxon>Thiorhodococcus</taxon>
    </lineage>
</organism>
<comment type="similarity">
    <text evidence="5">Belongs to the PINc/VapC protein family.</text>
</comment>
<keyword evidence="4 5" id="KW-0378">Hydrolase</keyword>
<dbReference type="EC" id="3.1.-.-" evidence="5"/>
<protein>
    <recommendedName>
        <fullName evidence="5">Ribonuclease VapC</fullName>
        <shortName evidence="5">RNase VapC</shortName>
        <ecNumber evidence="5">3.1.-.-</ecNumber>
    </recommendedName>
    <alternativeName>
        <fullName evidence="5">Toxin VapC</fullName>
    </alternativeName>
</protein>
<gene>
    <name evidence="5" type="primary">vapC</name>
    <name evidence="7" type="ORF">G3480_26575</name>
</gene>
<name>A0A6P1DZQ0_9GAMM</name>
<dbReference type="HAMAP" id="MF_00265">
    <property type="entry name" value="VapC_Nob1"/>
    <property type="match status" value="1"/>
</dbReference>
<dbReference type="GO" id="GO:0090729">
    <property type="term" value="F:toxin activity"/>
    <property type="evidence" value="ECO:0007669"/>
    <property type="project" value="UniProtKB-KW"/>
</dbReference>
<dbReference type="RefSeq" id="WP_164657196.1">
    <property type="nucleotide sequence ID" value="NZ_JAAIJR010000320.1"/>
</dbReference>
<feature type="binding site" evidence="5">
    <location>
        <position position="97"/>
    </location>
    <ligand>
        <name>Mg(2+)</name>
        <dbReference type="ChEBI" id="CHEBI:18420"/>
    </ligand>
</feature>
<reference evidence="7 8" key="2">
    <citation type="submission" date="2020-02" db="EMBL/GenBank/DDBJ databases">
        <title>Genome sequences of Thiorhodococcus mannitoliphagus and Thiorhodococcus minor, purple sulfur photosynthetic bacteria in the gammaproteobacterial family, Chromatiaceae.</title>
        <authorList>
            <person name="Aviles F.A."/>
            <person name="Meyer T.E."/>
            <person name="Kyndt J.A."/>
        </authorList>
    </citation>
    <scope>NUCLEOTIDE SEQUENCE [LARGE SCALE GENOMIC DNA]</scope>
    <source>
        <strain evidence="7 8">DSM 18266</strain>
    </source>
</reference>
<evidence type="ECO:0000256" key="3">
    <source>
        <dbReference type="ARBA" id="ARBA00022723"/>
    </source>
</evidence>
<reference evidence="8" key="1">
    <citation type="journal article" date="2020" name="Microbiol. Resour. Announc.">
        <title>Draft Genome Sequences of Thiorhodococcus mannitoliphagus and Thiorhodococcus minor, Purple Sulfur Photosynthetic Bacteria in the Gammaproteobacterial Family Chromatiaceae.</title>
        <authorList>
            <person name="Aviles F.A."/>
            <person name="Meyer T.E."/>
            <person name="Kyndt J.A."/>
        </authorList>
    </citation>
    <scope>NUCLEOTIDE SEQUENCE [LARGE SCALE GENOMIC DNA]</scope>
    <source>
        <strain evidence="8">DSM 18266</strain>
    </source>
</reference>
<dbReference type="InterPro" id="IPR029060">
    <property type="entry name" value="PIN-like_dom_sf"/>
</dbReference>
<evidence type="ECO:0000256" key="1">
    <source>
        <dbReference type="ARBA" id="ARBA00022649"/>
    </source>
</evidence>
<comment type="caution">
    <text evidence="7">The sequence shown here is derived from an EMBL/GenBank/DDBJ whole genome shotgun (WGS) entry which is preliminary data.</text>
</comment>
<evidence type="ECO:0000256" key="4">
    <source>
        <dbReference type="ARBA" id="ARBA00022801"/>
    </source>
</evidence>
<evidence type="ECO:0000256" key="5">
    <source>
        <dbReference type="HAMAP-Rule" id="MF_00265"/>
    </source>
</evidence>
<evidence type="ECO:0000259" key="6">
    <source>
        <dbReference type="Pfam" id="PF01850"/>
    </source>
</evidence>
<dbReference type="InterPro" id="IPR002716">
    <property type="entry name" value="PIN_dom"/>
</dbReference>
<evidence type="ECO:0000313" key="7">
    <source>
        <dbReference type="EMBL" id="NEX23787.1"/>
    </source>
</evidence>
<keyword evidence="8" id="KW-1185">Reference proteome</keyword>
<dbReference type="Gene3D" id="3.40.50.1010">
    <property type="entry name" value="5'-nuclease"/>
    <property type="match status" value="1"/>
</dbReference>
<keyword evidence="5" id="KW-0800">Toxin</keyword>
<dbReference type="GO" id="GO:0000287">
    <property type="term" value="F:magnesium ion binding"/>
    <property type="evidence" value="ECO:0007669"/>
    <property type="project" value="UniProtKB-UniRule"/>
</dbReference>
<dbReference type="EMBL" id="JAAIJR010000320">
    <property type="protein sequence ID" value="NEX23787.1"/>
    <property type="molecule type" value="Genomic_DNA"/>
</dbReference>
<proteinExistence type="inferred from homology"/>